<dbReference type="EMBL" id="JBDIML010000003">
    <property type="protein sequence ID" value="MEN2767481.1"/>
    <property type="molecule type" value="Genomic_DNA"/>
</dbReference>
<protein>
    <submittedName>
        <fullName evidence="1">DUF3888 domain-containing protein</fullName>
    </submittedName>
</protein>
<evidence type="ECO:0000313" key="1">
    <source>
        <dbReference type="EMBL" id="MEN2767481.1"/>
    </source>
</evidence>
<sequence length="119" mass="13643">MLPTCLVYATTINETESQLCDAYKYALIQSLRAPVEKGIQSIYKDDKHAPESLSWDAYDTEVLQIRQLYGVGGSYEITLKIKPCYRAHITYGVDEITIRSDGTLIRYEHLKTYPIVDFN</sequence>
<dbReference type="InterPro" id="IPR024984">
    <property type="entry name" value="DUF3888"/>
</dbReference>
<accession>A0ABU9XGR6</accession>
<evidence type="ECO:0000313" key="2">
    <source>
        <dbReference type="Proteomes" id="UP001444625"/>
    </source>
</evidence>
<name>A0ABU9XGR6_9BACI</name>
<dbReference type="RefSeq" id="WP_345824956.1">
    <property type="nucleotide sequence ID" value="NZ_JBDIML010000003.1"/>
</dbReference>
<dbReference type="Pfam" id="PF13027">
    <property type="entry name" value="DUF3888"/>
    <property type="match status" value="1"/>
</dbReference>
<reference evidence="1 2" key="1">
    <citation type="submission" date="2024-05" db="EMBL/GenBank/DDBJ databases">
        <authorList>
            <person name="Haq I."/>
            <person name="Ullah Z."/>
            <person name="Ahmad R."/>
            <person name="Li M."/>
            <person name="Tong Y."/>
        </authorList>
    </citation>
    <scope>NUCLEOTIDE SEQUENCE [LARGE SCALE GENOMIC DNA]</scope>
    <source>
        <strain evidence="1 2">16A2E</strain>
    </source>
</reference>
<keyword evidence="2" id="KW-1185">Reference proteome</keyword>
<organism evidence="1 2">
    <name type="scientific">Ornithinibacillus xuwenensis</name>
    <dbReference type="NCBI Taxonomy" id="3144668"/>
    <lineage>
        <taxon>Bacteria</taxon>
        <taxon>Bacillati</taxon>
        <taxon>Bacillota</taxon>
        <taxon>Bacilli</taxon>
        <taxon>Bacillales</taxon>
        <taxon>Bacillaceae</taxon>
        <taxon>Ornithinibacillus</taxon>
    </lineage>
</organism>
<proteinExistence type="predicted"/>
<comment type="caution">
    <text evidence="1">The sequence shown here is derived from an EMBL/GenBank/DDBJ whole genome shotgun (WGS) entry which is preliminary data.</text>
</comment>
<gene>
    <name evidence="1" type="ORF">ABC228_09795</name>
</gene>
<dbReference type="Proteomes" id="UP001444625">
    <property type="component" value="Unassembled WGS sequence"/>
</dbReference>